<dbReference type="PANTHER" id="PTHR31313:SF81">
    <property type="entry name" value="TY1 ENHANCER ACTIVATOR"/>
    <property type="match status" value="1"/>
</dbReference>
<dbReference type="Proteomes" id="UP000076798">
    <property type="component" value="Unassembled WGS sequence"/>
</dbReference>
<feature type="compositionally biased region" description="Low complexity" evidence="9">
    <location>
        <begin position="99"/>
        <end position="112"/>
    </location>
</feature>
<evidence type="ECO:0000256" key="5">
    <source>
        <dbReference type="ARBA" id="ARBA00023125"/>
    </source>
</evidence>
<dbReference type="Pfam" id="PF04082">
    <property type="entry name" value="Fungal_trans"/>
    <property type="match status" value="1"/>
</dbReference>
<feature type="coiled-coil region" evidence="8">
    <location>
        <begin position="60"/>
        <end position="87"/>
    </location>
</feature>
<dbReference type="PROSITE" id="PS50048">
    <property type="entry name" value="ZN2_CY6_FUNGAL_2"/>
    <property type="match status" value="1"/>
</dbReference>
<dbReference type="GO" id="GO:0005634">
    <property type="term" value="C:nucleus"/>
    <property type="evidence" value="ECO:0007669"/>
    <property type="project" value="UniProtKB-SubCell"/>
</dbReference>
<dbReference type="GO" id="GO:0003677">
    <property type="term" value="F:DNA binding"/>
    <property type="evidence" value="ECO:0007669"/>
    <property type="project" value="UniProtKB-KW"/>
</dbReference>
<dbReference type="GO" id="GO:0008270">
    <property type="term" value="F:zinc ion binding"/>
    <property type="evidence" value="ECO:0007669"/>
    <property type="project" value="InterPro"/>
</dbReference>
<evidence type="ECO:0000256" key="6">
    <source>
        <dbReference type="ARBA" id="ARBA00023163"/>
    </source>
</evidence>
<dbReference type="GO" id="GO:0006351">
    <property type="term" value="P:DNA-templated transcription"/>
    <property type="evidence" value="ECO:0007669"/>
    <property type="project" value="InterPro"/>
</dbReference>
<feature type="domain" description="Zn(2)-C6 fungal-type" evidence="10">
    <location>
        <begin position="13"/>
        <end position="45"/>
    </location>
</feature>
<dbReference type="PROSITE" id="PS00463">
    <property type="entry name" value="ZN2_CY6_FUNGAL_1"/>
    <property type="match status" value="1"/>
</dbReference>
<keyword evidence="6" id="KW-0804">Transcription</keyword>
<keyword evidence="8" id="KW-0175">Coiled coil</keyword>
<dbReference type="OrthoDB" id="2154091at2759"/>
<accession>A0A166ERB9</accession>
<keyword evidence="12" id="KW-1185">Reference proteome</keyword>
<dbReference type="EMBL" id="KV428040">
    <property type="protein sequence ID" value="KZT39856.1"/>
    <property type="molecule type" value="Genomic_DNA"/>
</dbReference>
<keyword evidence="3" id="KW-0862">Zinc</keyword>
<keyword evidence="7" id="KW-0539">Nucleus</keyword>
<keyword evidence="5" id="KW-0238">DNA-binding</keyword>
<dbReference type="InterPro" id="IPR001138">
    <property type="entry name" value="Zn2Cys6_DnaBD"/>
</dbReference>
<dbReference type="PANTHER" id="PTHR31313">
    <property type="entry name" value="TY1 ENHANCER ACTIVATOR"/>
    <property type="match status" value="1"/>
</dbReference>
<dbReference type="InterPro" id="IPR007219">
    <property type="entry name" value="XnlR_reg_dom"/>
</dbReference>
<dbReference type="STRING" id="1314776.A0A166ERB9"/>
<dbReference type="Pfam" id="PF00172">
    <property type="entry name" value="Zn_clus"/>
    <property type="match status" value="1"/>
</dbReference>
<evidence type="ECO:0000256" key="9">
    <source>
        <dbReference type="SAM" id="MobiDB-lite"/>
    </source>
</evidence>
<evidence type="ECO:0000259" key="10">
    <source>
        <dbReference type="PROSITE" id="PS50048"/>
    </source>
</evidence>
<dbReference type="InterPro" id="IPR051615">
    <property type="entry name" value="Transcr_Regulatory_Elem"/>
</dbReference>
<sequence length="756" mass="83749">MASNRAVKHAKKACNKCRDRKGRCDGENGLRTCSYCLKHGHECSFNPLDARGPSWGKATMEAYRVAIDDLTAKNMALQAKVEALTARLGGEPENTQNNAVASSSSAIPPASSGNTSDSDGESLCDLIDRHLVLDDKRLVLHGGWSPFVSLGPSYPLETSGPGPIAEPEPPVKAKAQSHFVNHRALLHGEDRTAWRRHIPQGAVLTRPEQDTFDPSEHDKICDTEMSFFLSWGMRLCPSLFWRDMRYALRPGAEPSALRTNHYSPFLHNALLAICTSYSDDPQIRSQANRDIFVNAAKAAIEKECQDPTIATVAGLSLLASYHSGHSEHVLGYVYSGIAVRVAMALGLNIGCRHWVDSGQISEEEMRDRYWGFWMIYSQDVFWSLYIGREFSINLNNAVLPLPSFENLPEDDMLWILPGVDDVPRPNLLREAFVPSCTLTIIATRIMNLIYRFNGNPRGTCRQFLPSLRIELQEWVENLGPELKVSDKALPNVLMMHIAYWWCVILLERPFYGCDPQAAGVSRKWCRRGVEHILKLVKIWQQRYTLHVTPITLTSALFGAATTNLLALSRASPRALKEKANYLAEIKECIALFGEIGQTLDSGKQFAMILQKSLVEKGLVDAEITDGTQPCEDSADCDVNWFLETFNEEGASWPSQFTTQNPQSLTGPLMEPDFEICPSTDPSCGNNVANSFGALFPPMFPYGDAAYACGPGEANLNIPTTSSAGFGAWDQTSFDMSDLDYSQLSANLDYTPGPNAF</sequence>
<dbReference type="Gene3D" id="4.10.240.10">
    <property type="entry name" value="Zn(2)-C6 fungal-type DNA-binding domain"/>
    <property type="match status" value="1"/>
</dbReference>
<dbReference type="GO" id="GO:0000981">
    <property type="term" value="F:DNA-binding transcription factor activity, RNA polymerase II-specific"/>
    <property type="evidence" value="ECO:0007669"/>
    <property type="project" value="InterPro"/>
</dbReference>
<dbReference type="CDD" id="cd00067">
    <property type="entry name" value="GAL4"/>
    <property type="match status" value="1"/>
</dbReference>
<gene>
    <name evidence="11" type="ORF">SISSUDRAFT_1044984</name>
</gene>
<dbReference type="SUPFAM" id="SSF57701">
    <property type="entry name" value="Zn2/Cys6 DNA-binding domain"/>
    <property type="match status" value="1"/>
</dbReference>
<evidence type="ECO:0000256" key="4">
    <source>
        <dbReference type="ARBA" id="ARBA00023015"/>
    </source>
</evidence>
<evidence type="ECO:0000256" key="2">
    <source>
        <dbReference type="ARBA" id="ARBA00022723"/>
    </source>
</evidence>
<name>A0A166ERB9_9AGAM</name>
<dbReference type="SMART" id="SM00906">
    <property type="entry name" value="Fungal_trans"/>
    <property type="match status" value="1"/>
</dbReference>
<comment type="subcellular location">
    <subcellularLocation>
        <location evidence="1">Nucleus</location>
    </subcellularLocation>
</comment>
<proteinExistence type="predicted"/>
<evidence type="ECO:0000313" key="11">
    <source>
        <dbReference type="EMBL" id="KZT39856.1"/>
    </source>
</evidence>
<dbReference type="InterPro" id="IPR036864">
    <property type="entry name" value="Zn2-C6_fun-type_DNA-bd_sf"/>
</dbReference>
<evidence type="ECO:0000256" key="1">
    <source>
        <dbReference type="ARBA" id="ARBA00004123"/>
    </source>
</evidence>
<organism evidence="11 12">
    <name type="scientific">Sistotremastrum suecicum HHB10207 ss-3</name>
    <dbReference type="NCBI Taxonomy" id="1314776"/>
    <lineage>
        <taxon>Eukaryota</taxon>
        <taxon>Fungi</taxon>
        <taxon>Dikarya</taxon>
        <taxon>Basidiomycota</taxon>
        <taxon>Agaricomycotina</taxon>
        <taxon>Agaricomycetes</taxon>
        <taxon>Sistotremastrales</taxon>
        <taxon>Sistotremastraceae</taxon>
        <taxon>Sistotremastrum</taxon>
    </lineage>
</organism>
<dbReference type="CDD" id="cd12148">
    <property type="entry name" value="fungal_TF_MHR"/>
    <property type="match status" value="1"/>
</dbReference>
<dbReference type="AlphaFoldDB" id="A0A166ERB9"/>
<evidence type="ECO:0000313" key="12">
    <source>
        <dbReference type="Proteomes" id="UP000076798"/>
    </source>
</evidence>
<keyword evidence="4" id="KW-0805">Transcription regulation</keyword>
<protein>
    <recommendedName>
        <fullName evidence="10">Zn(2)-C6 fungal-type domain-containing protein</fullName>
    </recommendedName>
</protein>
<dbReference type="SMART" id="SM00066">
    <property type="entry name" value="GAL4"/>
    <property type="match status" value="1"/>
</dbReference>
<evidence type="ECO:0000256" key="3">
    <source>
        <dbReference type="ARBA" id="ARBA00022833"/>
    </source>
</evidence>
<feature type="region of interest" description="Disordered" evidence="9">
    <location>
        <begin position="88"/>
        <end position="119"/>
    </location>
</feature>
<keyword evidence="2" id="KW-0479">Metal-binding</keyword>
<evidence type="ECO:0000256" key="8">
    <source>
        <dbReference type="SAM" id="Coils"/>
    </source>
</evidence>
<reference evidence="11 12" key="1">
    <citation type="journal article" date="2016" name="Mol. Biol. Evol.">
        <title>Comparative Genomics of Early-Diverging Mushroom-Forming Fungi Provides Insights into the Origins of Lignocellulose Decay Capabilities.</title>
        <authorList>
            <person name="Nagy L.G."/>
            <person name="Riley R."/>
            <person name="Tritt A."/>
            <person name="Adam C."/>
            <person name="Daum C."/>
            <person name="Floudas D."/>
            <person name="Sun H."/>
            <person name="Yadav J.S."/>
            <person name="Pangilinan J."/>
            <person name="Larsson K.H."/>
            <person name="Matsuura K."/>
            <person name="Barry K."/>
            <person name="Labutti K."/>
            <person name="Kuo R."/>
            <person name="Ohm R.A."/>
            <person name="Bhattacharya S.S."/>
            <person name="Shirouzu T."/>
            <person name="Yoshinaga Y."/>
            <person name="Martin F.M."/>
            <person name="Grigoriev I.V."/>
            <person name="Hibbett D.S."/>
        </authorList>
    </citation>
    <scope>NUCLEOTIDE SEQUENCE [LARGE SCALE GENOMIC DNA]</scope>
    <source>
        <strain evidence="11 12">HHB10207 ss-3</strain>
    </source>
</reference>
<evidence type="ECO:0000256" key="7">
    <source>
        <dbReference type="ARBA" id="ARBA00023242"/>
    </source>
</evidence>